<dbReference type="InterPro" id="IPR006059">
    <property type="entry name" value="SBP"/>
</dbReference>
<dbReference type="Pfam" id="PF13416">
    <property type="entry name" value="SBP_bac_8"/>
    <property type="match status" value="1"/>
</dbReference>
<evidence type="ECO:0000256" key="1">
    <source>
        <dbReference type="SAM" id="MobiDB-lite"/>
    </source>
</evidence>
<reference evidence="3" key="2">
    <citation type="journal article" date="2021" name="J Anim Sci Technol">
        <title>Complete genome sequence of Paenibacillus konkukensis sp. nov. SK3146 as a potential probiotic strain.</title>
        <authorList>
            <person name="Jung H.I."/>
            <person name="Park S."/>
            <person name="Niu K.M."/>
            <person name="Lee S.W."/>
            <person name="Kothari D."/>
            <person name="Yi K.J."/>
            <person name="Kim S.K."/>
        </authorList>
    </citation>
    <scope>NUCLEOTIDE SEQUENCE</scope>
    <source>
        <strain evidence="3">SK3146</strain>
    </source>
</reference>
<feature type="region of interest" description="Disordered" evidence="1">
    <location>
        <begin position="421"/>
        <end position="441"/>
    </location>
</feature>
<reference evidence="3" key="1">
    <citation type="submission" date="2018-02" db="EMBL/GenBank/DDBJ databases">
        <authorList>
            <person name="Kim S.-K."/>
            <person name="Jung H.-I."/>
            <person name="Lee S.-W."/>
        </authorList>
    </citation>
    <scope>NUCLEOTIDE SEQUENCE</scope>
    <source>
        <strain evidence="3">SK3146</strain>
    </source>
</reference>
<accession>A0ABY4RMF3</accession>
<dbReference type="Proteomes" id="UP001057134">
    <property type="component" value="Chromosome"/>
</dbReference>
<evidence type="ECO:0000313" key="3">
    <source>
        <dbReference type="EMBL" id="UQZ83051.1"/>
    </source>
</evidence>
<dbReference type="InterPro" id="IPR050490">
    <property type="entry name" value="Bact_solute-bd_prot1"/>
</dbReference>
<evidence type="ECO:0000256" key="2">
    <source>
        <dbReference type="SAM" id="SignalP"/>
    </source>
</evidence>
<feature type="compositionally biased region" description="Low complexity" evidence="1">
    <location>
        <begin position="430"/>
        <end position="441"/>
    </location>
</feature>
<dbReference type="SUPFAM" id="SSF53850">
    <property type="entry name" value="Periplasmic binding protein-like II"/>
    <property type="match status" value="1"/>
</dbReference>
<name>A0ABY4RMF3_9BACL</name>
<dbReference type="PANTHER" id="PTHR43649">
    <property type="entry name" value="ARABINOSE-BINDING PROTEIN-RELATED"/>
    <property type="match status" value="1"/>
</dbReference>
<keyword evidence="2" id="KW-0732">Signal</keyword>
<dbReference type="EMBL" id="CP027059">
    <property type="protein sequence ID" value="UQZ83051.1"/>
    <property type="molecule type" value="Genomic_DNA"/>
</dbReference>
<dbReference type="PANTHER" id="PTHR43649:SF30">
    <property type="entry name" value="ABC TRANSPORTER SUBSTRATE-BINDING PROTEIN"/>
    <property type="match status" value="1"/>
</dbReference>
<protein>
    <submittedName>
        <fullName evidence="3">Sn-glycerol-3-phosphate-binding periplasmic protein UgpB</fullName>
    </submittedName>
</protein>
<gene>
    <name evidence="3" type="primary">ugpB_4</name>
    <name evidence="3" type="ORF">SK3146_02212</name>
</gene>
<evidence type="ECO:0000313" key="4">
    <source>
        <dbReference type="Proteomes" id="UP001057134"/>
    </source>
</evidence>
<dbReference type="PROSITE" id="PS51257">
    <property type="entry name" value="PROKAR_LIPOPROTEIN"/>
    <property type="match status" value="1"/>
</dbReference>
<sequence>MNLNKIGCLIIMLALISGCGSASWLPPAVPDGASHDDGADTVELSFYYPVDVGGPLTTTIEEMSEQFMKEHPGIRINPVYMGDYQDTAIKTQAAVQGNNPPDVAVLQSTQLYTMLDMDAIVPLDDYINQAGGDAFVSDFYPAFLADSQADGHTYSIPFQRSTLLMYYNRDAFAEQGLSPDAPPRNWDELLRAAAGLTTSQRWGLEIPSSGGGMATRIFQAFAMQNGSSLMSDDGKQVYLDTAANAEALRYWRDLSHAHKVMPESRIEWASVPDDFIHGKTAMMVYTSGSLTYIRNQAPFRLGVGFLPTNKQLTTPTSGGNFYVFKTVDTRKQDAAWTFVQWMTEPERIAQWSIDTGYIAVRKSAYDIPSLQAYGKEFPESLVARNQLAYSAKELATHNNAKVRAALNEAIEASLSGAMPPEEALKKAQAKADQALASFRRP</sequence>
<dbReference type="CDD" id="cd14748">
    <property type="entry name" value="PBP2_UgpB"/>
    <property type="match status" value="1"/>
</dbReference>
<keyword evidence="4" id="KW-1185">Reference proteome</keyword>
<dbReference type="Gene3D" id="3.40.190.10">
    <property type="entry name" value="Periplasmic binding protein-like II"/>
    <property type="match status" value="2"/>
</dbReference>
<feature type="signal peptide" evidence="2">
    <location>
        <begin position="1"/>
        <end position="22"/>
    </location>
</feature>
<feature type="chain" id="PRO_5045661157" evidence="2">
    <location>
        <begin position="23"/>
        <end position="441"/>
    </location>
</feature>
<dbReference type="RefSeq" id="WP_249865117.1">
    <property type="nucleotide sequence ID" value="NZ_CP027059.1"/>
</dbReference>
<organism evidence="3 4">
    <name type="scientific">Paenibacillus konkukensis</name>
    <dbReference type="NCBI Taxonomy" id="2020716"/>
    <lineage>
        <taxon>Bacteria</taxon>
        <taxon>Bacillati</taxon>
        <taxon>Bacillota</taxon>
        <taxon>Bacilli</taxon>
        <taxon>Bacillales</taxon>
        <taxon>Paenibacillaceae</taxon>
        <taxon>Paenibacillus</taxon>
    </lineage>
</organism>
<proteinExistence type="predicted"/>